<evidence type="ECO:0000256" key="7">
    <source>
        <dbReference type="SAM" id="SignalP"/>
    </source>
</evidence>
<comment type="caution">
    <text evidence="9">The sequence shown here is derived from an EMBL/GenBank/DDBJ whole genome shotgun (WGS) entry which is preliminary data.</text>
</comment>
<dbReference type="EC" id="3.2.1.26" evidence="2"/>
<comment type="similarity">
    <text evidence="1">Belongs to the glycosyl hydrolase 32 family.</text>
</comment>
<dbReference type="PANTHER" id="PTHR43101">
    <property type="entry name" value="BETA-FRUCTOSIDASE"/>
    <property type="match status" value="1"/>
</dbReference>
<dbReference type="Proteomes" id="UP000281112">
    <property type="component" value="Unassembled WGS sequence"/>
</dbReference>
<evidence type="ECO:0000256" key="3">
    <source>
        <dbReference type="ARBA" id="ARBA00022729"/>
    </source>
</evidence>
<dbReference type="Gene3D" id="2.60.120.200">
    <property type="match status" value="1"/>
</dbReference>
<evidence type="ECO:0000256" key="5">
    <source>
        <dbReference type="ARBA" id="ARBA00023157"/>
    </source>
</evidence>
<reference evidence="9 10" key="1">
    <citation type="submission" date="2018-11" db="EMBL/GenBank/DDBJ databases">
        <title>Vibrio LJC006 sp. nov., isolated from seawater during the bloom of the enteromorpha.</title>
        <authorList>
            <person name="Liang J."/>
        </authorList>
    </citation>
    <scope>NUCLEOTIDE SEQUENCE [LARGE SCALE GENOMIC DNA]</scope>
    <source>
        <strain evidence="9 10">LJC006</strain>
    </source>
</reference>
<dbReference type="Pfam" id="PF00251">
    <property type="entry name" value="Glyco_hydro_32N"/>
    <property type="match status" value="1"/>
</dbReference>
<keyword evidence="5" id="KW-1015">Disulfide bond</keyword>
<dbReference type="EMBL" id="RJVQ01000005">
    <property type="protein sequence ID" value="RQW62524.1"/>
    <property type="molecule type" value="Genomic_DNA"/>
</dbReference>
<evidence type="ECO:0000256" key="1">
    <source>
        <dbReference type="ARBA" id="ARBA00009902"/>
    </source>
</evidence>
<dbReference type="SUPFAM" id="SSF49899">
    <property type="entry name" value="Concanavalin A-like lectins/glucanases"/>
    <property type="match status" value="2"/>
</dbReference>
<evidence type="ECO:0000313" key="9">
    <source>
        <dbReference type="EMBL" id="RQW62524.1"/>
    </source>
</evidence>
<accession>A0A3N9TF76</accession>
<keyword evidence="10" id="KW-1185">Reference proteome</keyword>
<evidence type="ECO:0000256" key="2">
    <source>
        <dbReference type="ARBA" id="ARBA00012758"/>
    </source>
</evidence>
<dbReference type="SUPFAM" id="SSF75005">
    <property type="entry name" value="Arabinanase/levansucrase/invertase"/>
    <property type="match status" value="1"/>
</dbReference>
<evidence type="ECO:0000259" key="8">
    <source>
        <dbReference type="SMART" id="SM00560"/>
    </source>
</evidence>
<dbReference type="InterPro" id="IPR051214">
    <property type="entry name" value="GH32_Enzymes"/>
</dbReference>
<keyword evidence="4 9" id="KW-0378">Hydrolase</keyword>
<dbReference type="SMART" id="SM00640">
    <property type="entry name" value="Glyco_32"/>
    <property type="match status" value="1"/>
</dbReference>
<keyword evidence="3 7" id="KW-0732">Signal</keyword>
<evidence type="ECO:0000256" key="6">
    <source>
        <dbReference type="ARBA" id="ARBA00023295"/>
    </source>
</evidence>
<feature type="chain" id="PRO_5018045783" description="beta-fructofuranosidase" evidence="7">
    <location>
        <begin position="24"/>
        <end position="944"/>
    </location>
</feature>
<feature type="domain" description="LamG-like jellyroll fold" evidence="8">
    <location>
        <begin position="101"/>
        <end position="250"/>
    </location>
</feature>
<dbReference type="RefSeq" id="WP_124937519.1">
    <property type="nucleotide sequence ID" value="NZ_RJVQ01000005.1"/>
</dbReference>
<dbReference type="GO" id="GO:0004564">
    <property type="term" value="F:beta-fructofuranosidase activity"/>
    <property type="evidence" value="ECO:0007669"/>
    <property type="project" value="UniProtKB-EC"/>
</dbReference>
<dbReference type="PANTHER" id="PTHR43101:SF1">
    <property type="entry name" value="BETA-FRUCTOSIDASE"/>
    <property type="match status" value="1"/>
</dbReference>
<dbReference type="InterPro" id="IPR013320">
    <property type="entry name" value="ConA-like_dom_sf"/>
</dbReference>
<proteinExistence type="inferred from homology"/>
<dbReference type="AlphaFoldDB" id="A0A3N9TF76"/>
<dbReference type="Gene3D" id="2.60.120.560">
    <property type="entry name" value="Exo-inulinase, domain 1"/>
    <property type="match status" value="1"/>
</dbReference>
<dbReference type="InterPro" id="IPR013148">
    <property type="entry name" value="Glyco_hydro_32_N"/>
</dbReference>
<gene>
    <name evidence="9" type="ORF">EES38_12415</name>
</gene>
<protein>
    <recommendedName>
        <fullName evidence="2">beta-fructofuranosidase</fullName>
        <ecNumber evidence="2">3.2.1.26</ecNumber>
    </recommendedName>
</protein>
<evidence type="ECO:0000256" key="4">
    <source>
        <dbReference type="ARBA" id="ARBA00022801"/>
    </source>
</evidence>
<organism evidence="9 10">
    <name type="scientific">Vibrio viridaestus</name>
    <dbReference type="NCBI Taxonomy" id="2487322"/>
    <lineage>
        <taxon>Bacteria</taxon>
        <taxon>Pseudomonadati</taxon>
        <taxon>Pseudomonadota</taxon>
        <taxon>Gammaproteobacteria</taxon>
        <taxon>Vibrionales</taxon>
        <taxon>Vibrionaceae</taxon>
        <taxon>Vibrio</taxon>
    </lineage>
</organism>
<dbReference type="Gene3D" id="2.115.10.20">
    <property type="entry name" value="Glycosyl hydrolase domain, family 43"/>
    <property type="match status" value="1"/>
</dbReference>
<dbReference type="Pfam" id="PF13385">
    <property type="entry name" value="Laminin_G_3"/>
    <property type="match status" value="1"/>
</dbReference>
<name>A0A3N9TF76_9VIBR</name>
<dbReference type="InterPro" id="IPR001362">
    <property type="entry name" value="Glyco_hydro_32"/>
</dbReference>
<dbReference type="GO" id="GO:0005975">
    <property type="term" value="P:carbohydrate metabolic process"/>
    <property type="evidence" value="ECO:0007669"/>
    <property type="project" value="InterPro"/>
</dbReference>
<dbReference type="InterPro" id="IPR023296">
    <property type="entry name" value="Glyco_hydro_beta-prop_sf"/>
</dbReference>
<dbReference type="InterPro" id="IPR006558">
    <property type="entry name" value="LamG-like"/>
</dbReference>
<keyword evidence="6" id="KW-0326">Glycosidase</keyword>
<dbReference type="InterPro" id="IPR013189">
    <property type="entry name" value="Glyco_hydro_32_C"/>
</dbReference>
<feature type="signal peptide" evidence="7">
    <location>
        <begin position="1"/>
        <end position="23"/>
    </location>
</feature>
<dbReference type="OrthoDB" id="9790247at2"/>
<dbReference type="CDD" id="cd08996">
    <property type="entry name" value="GH32_FFase"/>
    <property type="match status" value="1"/>
</dbReference>
<dbReference type="Pfam" id="PF08244">
    <property type="entry name" value="Glyco_hydro_32C"/>
    <property type="match status" value="1"/>
</dbReference>
<dbReference type="SMART" id="SM00560">
    <property type="entry name" value="LamGL"/>
    <property type="match status" value="1"/>
</dbReference>
<evidence type="ECO:0000313" key="10">
    <source>
        <dbReference type="Proteomes" id="UP000281112"/>
    </source>
</evidence>
<sequence>MKSIYKLTIIAALCATQSMPAYAGDNNILAYWKFNEGKGNTVKEQISKRDDIVEYVFTHGRYIPSRDPDWRTKGIEGDALLFDGYSNFMKVPGLSPKSLESGFTVAAWVAPDAYEWGDGKKLSAIVSQADEDGRKGFTFGVYRHGTWGITLGLGDSKADFLVKSIRLPKDQWSHIAASYDPKLHHVELFLNGKKLATAPVDEGKQLVSADIAMQIGRHTQALNVAGIFKFNMFKGLMDDVIIYGKPLSEAAMNKLVTKTGTPPKLTYKDVRIDPAMYAQDRHRPQFHLGATSHWMNEPHAPIYYNGKYHLFYQHNPFGPFWHQIHWGHWVSDDMVTWKNMPVALAPEAGSLTPDGVWSGSATYGPHGEPLLFFTAGNDSQKPNQRTGLAYPADLTDLNLTNWKYYDKPVTLQKKGIGVFGEFRDPFVFKDPEKNLWYELVASGVPGEGGTALLYTSTDMVNWKYQGNLFEVDHDKYPYLGTVWELPVFLPLAVDAQGRQKYVFLINPHGPGAQVDVFYWIGEFDSKKYKFIPDQEAPTLLDFGGGHLTGPSGFVDPKTGKATLFTIAQGMRTPQFDFDSGWAHGAGLPLELTLGKDNTLRIAPLKAFEKLRQASVVNVTNSTVEQANNVLKNFNGDMYEVELVVDSKQASKFGIELRRSPNGEEKTLMYYNKADQSLNVDRSQTSLDPDVRSFGLQKGKLSLINGKLSLRIFVDRSLIEAYANQRNSITTRVYPLRADATGVRLFSNGPLNIEKMTIWPMSAASGKTKPAWYPDNFDAESYHQSGLVNHDFSSCDLTGWTVLEGNAFSNDGVVSDEKFWDRIFFNPSTRIPGKCHFWGFKSGGDSATGRMKSANFILGGNGQINFLLSGGEDIDNLYIALVRKSDNKILMKATGIDYEEYQRVFWDASNYIGEELYLLVVDKDTGGWGHINLDDIHVPTKNKSH</sequence>